<dbReference type="AlphaFoldDB" id="A0A9N9NXA2"/>
<dbReference type="EMBL" id="CAJVPQ010026560">
    <property type="protein sequence ID" value="CAG8769187.1"/>
    <property type="molecule type" value="Genomic_DNA"/>
</dbReference>
<gene>
    <name evidence="1" type="ORF">FCALED_LOCUS17421</name>
</gene>
<sequence length="45" mass="5461">DKESQLYKKKKAKNIIQDVFDFIIDRSEKKYIMEISLIDHEENNC</sequence>
<proteinExistence type="predicted"/>
<protein>
    <submittedName>
        <fullName evidence="1">1397_t:CDS:1</fullName>
    </submittedName>
</protein>
<dbReference type="Proteomes" id="UP000789570">
    <property type="component" value="Unassembled WGS sequence"/>
</dbReference>
<evidence type="ECO:0000313" key="1">
    <source>
        <dbReference type="EMBL" id="CAG8769187.1"/>
    </source>
</evidence>
<organism evidence="1 2">
    <name type="scientific">Funneliformis caledonium</name>
    <dbReference type="NCBI Taxonomy" id="1117310"/>
    <lineage>
        <taxon>Eukaryota</taxon>
        <taxon>Fungi</taxon>
        <taxon>Fungi incertae sedis</taxon>
        <taxon>Mucoromycota</taxon>
        <taxon>Glomeromycotina</taxon>
        <taxon>Glomeromycetes</taxon>
        <taxon>Glomerales</taxon>
        <taxon>Glomeraceae</taxon>
        <taxon>Funneliformis</taxon>
    </lineage>
</organism>
<accession>A0A9N9NXA2</accession>
<name>A0A9N9NXA2_9GLOM</name>
<evidence type="ECO:0000313" key="2">
    <source>
        <dbReference type="Proteomes" id="UP000789570"/>
    </source>
</evidence>
<comment type="caution">
    <text evidence="1">The sequence shown here is derived from an EMBL/GenBank/DDBJ whole genome shotgun (WGS) entry which is preliminary data.</text>
</comment>
<dbReference type="OrthoDB" id="2419440at2759"/>
<feature type="non-terminal residue" evidence="1">
    <location>
        <position position="1"/>
    </location>
</feature>
<reference evidence="1" key="1">
    <citation type="submission" date="2021-06" db="EMBL/GenBank/DDBJ databases">
        <authorList>
            <person name="Kallberg Y."/>
            <person name="Tangrot J."/>
            <person name="Rosling A."/>
        </authorList>
    </citation>
    <scope>NUCLEOTIDE SEQUENCE</scope>
    <source>
        <strain evidence="1">UK204</strain>
    </source>
</reference>
<keyword evidence="2" id="KW-1185">Reference proteome</keyword>